<feature type="region of interest" description="Disordered" evidence="1">
    <location>
        <begin position="1"/>
        <end position="95"/>
    </location>
</feature>
<reference evidence="2 3" key="1">
    <citation type="submission" date="2015-08" db="EMBL/GenBank/DDBJ databases">
        <title>Emmonsia species relationships and genome sequence.</title>
        <authorList>
            <person name="Cuomo C.A."/>
            <person name="Schwartz I.S."/>
            <person name="Kenyon C."/>
            <person name="De Hoog G.S."/>
            <person name="Govender N.P."/>
            <person name="Botha A."/>
            <person name="Moreno L."/>
            <person name="De Vries M."/>
            <person name="Munoz J.F."/>
            <person name="Stielow J.B."/>
        </authorList>
    </citation>
    <scope>NUCLEOTIDE SEQUENCE [LARGE SCALE GENOMIC DNA]</scope>
    <source>
        <strain evidence="2 3">EI222</strain>
    </source>
</reference>
<evidence type="ECO:0000256" key="1">
    <source>
        <dbReference type="SAM" id="MobiDB-lite"/>
    </source>
</evidence>
<feature type="compositionally biased region" description="Acidic residues" evidence="1">
    <location>
        <begin position="71"/>
        <end position="82"/>
    </location>
</feature>
<dbReference type="EMBL" id="LGTZ01002739">
    <property type="protein sequence ID" value="OJD11479.1"/>
    <property type="molecule type" value="Genomic_DNA"/>
</dbReference>
<keyword evidence="3" id="KW-1185">Reference proteome</keyword>
<proteinExistence type="predicted"/>
<accession>A0A1J9Q5E1</accession>
<dbReference type="VEuPathDB" id="FungiDB:ACJ73_09530"/>
<dbReference type="AlphaFoldDB" id="A0A1J9Q5E1"/>
<name>A0A1J9Q5E1_9EURO</name>
<organism evidence="2 3">
    <name type="scientific">Blastomyces percursus</name>
    <dbReference type="NCBI Taxonomy" id="1658174"/>
    <lineage>
        <taxon>Eukaryota</taxon>
        <taxon>Fungi</taxon>
        <taxon>Dikarya</taxon>
        <taxon>Ascomycota</taxon>
        <taxon>Pezizomycotina</taxon>
        <taxon>Eurotiomycetes</taxon>
        <taxon>Eurotiomycetidae</taxon>
        <taxon>Onygenales</taxon>
        <taxon>Ajellomycetaceae</taxon>
        <taxon>Blastomyces</taxon>
    </lineage>
</organism>
<feature type="compositionally biased region" description="Basic and acidic residues" evidence="1">
    <location>
        <begin position="60"/>
        <end position="70"/>
    </location>
</feature>
<gene>
    <name evidence="2" type="ORF">ACJ73_09530</name>
</gene>
<sequence>MSTVEEQTGVMSQSQALALEYEDQDSKDAVTKRRRLNRQSNKKRANTQQQRALVNASRVNVEEGSQHEIASEEENTDEEGHEGDEPGLPPAPQNT</sequence>
<evidence type="ECO:0000313" key="2">
    <source>
        <dbReference type="EMBL" id="OJD11479.1"/>
    </source>
</evidence>
<feature type="compositionally biased region" description="Basic residues" evidence="1">
    <location>
        <begin position="32"/>
        <end position="45"/>
    </location>
</feature>
<dbReference type="Proteomes" id="UP000242791">
    <property type="component" value="Unassembled WGS sequence"/>
</dbReference>
<protein>
    <submittedName>
        <fullName evidence="2">Uncharacterized protein</fullName>
    </submittedName>
</protein>
<evidence type="ECO:0000313" key="3">
    <source>
        <dbReference type="Proteomes" id="UP000242791"/>
    </source>
</evidence>
<feature type="compositionally biased region" description="Polar residues" evidence="1">
    <location>
        <begin position="1"/>
        <end position="16"/>
    </location>
</feature>
<comment type="caution">
    <text evidence="2">The sequence shown here is derived from an EMBL/GenBank/DDBJ whole genome shotgun (WGS) entry which is preliminary data.</text>
</comment>